<feature type="domain" description="PPM-type phosphatase" evidence="6">
    <location>
        <begin position="47"/>
        <end position="323"/>
    </location>
</feature>
<evidence type="ECO:0000256" key="3">
    <source>
        <dbReference type="ARBA" id="ARBA00022801"/>
    </source>
</evidence>
<organism evidence="7">
    <name type="scientific">Spongospora subterranea</name>
    <dbReference type="NCBI Taxonomy" id="70186"/>
    <lineage>
        <taxon>Eukaryota</taxon>
        <taxon>Sar</taxon>
        <taxon>Rhizaria</taxon>
        <taxon>Endomyxa</taxon>
        <taxon>Phytomyxea</taxon>
        <taxon>Plasmodiophorida</taxon>
        <taxon>Plasmodiophoridae</taxon>
        <taxon>Spongospora</taxon>
    </lineage>
</organism>
<evidence type="ECO:0000256" key="1">
    <source>
        <dbReference type="ARBA" id="ARBA00004170"/>
    </source>
</evidence>
<dbReference type="GO" id="GO:0046872">
    <property type="term" value="F:metal ion binding"/>
    <property type="evidence" value="ECO:0007669"/>
    <property type="project" value="UniProtKB-KW"/>
</dbReference>
<dbReference type="PANTHER" id="PTHR47992">
    <property type="entry name" value="PROTEIN PHOSPHATASE"/>
    <property type="match status" value="1"/>
</dbReference>
<keyword evidence="4 5" id="KW-0904">Protein phosphatase</keyword>
<dbReference type="Gene3D" id="3.60.40.10">
    <property type="entry name" value="PPM-type phosphatase domain"/>
    <property type="match status" value="1"/>
</dbReference>
<dbReference type="SUPFAM" id="SSF81606">
    <property type="entry name" value="PP2C-like"/>
    <property type="match status" value="1"/>
</dbReference>
<dbReference type="GO" id="GO:0016020">
    <property type="term" value="C:membrane"/>
    <property type="evidence" value="ECO:0007669"/>
    <property type="project" value="UniProtKB-SubCell"/>
</dbReference>
<sequence length="326" mass="36190">MERPQYGWDHVSIDPNMIPHDADDAQPHVEEDRLALRMGSSDIYRVSIGKAAGISCCGRFRTINQDRIFLDHVNDNYVFGVFDGHGALGENASTICATLATPFIASGLPLASSIQSMNNLLLNIAENEHRRDSSWAYDYGTTAAIVRISGLEMEYAWVGDSRIAVFEQNGRTHAWAWQWSSDDHNPVCNEIEANRLGQEGAFTVENNGIRIYPGRVMSVDVAIKERLTLNMSRALGHRILGKHGVSSIPDIMRRELSKTRSSCIICASDGIWDMVDEKDIAQLLKDHLSEGAENAAEAILLRCDQEWTSVHSGDNLSLVILVVNPR</sequence>
<keyword evidence="3 5" id="KW-0378">Hydrolase</keyword>
<dbReference type="SMART" id="SM00332">
    <property type="entry name" value="PP2Cc"/>
    <property type="match status" value="1"/>
</dbReference>
<dbReference type="Pfam" id="PF00481">
    <property type="entry name" value="PP2C"/>
    <property type="match status" value="1"/>
</dbReference>
<dbReference type="AlphaFoldDB" id="A0A0H5RA48"/>
<evidence type="ECO:0000256" key="2">
    <source>
        <dbReference type="ARBA" id="ARBA00022723"/>
    </source>
</evidence>
<comment type="subcellular location">
    <subcellularLocation>
        <location evidence="1">Membrane</location>
        <topology evidence="1">Peripheral membrane protein</topology>
    </subcellularLocation>
</comment>
<dbReference type="InterPro" id="IPR015655">
    <property type="entry name" value="PP2C"/>
</dbReference>
<dbReference type="PROSITE" id="PS01032">
    <property type="entry name" value="PPM_1"/>
    <property type="match status" value="1"/>
</dbReference>
<comment type="similarity">
    <text evidence="5">Belongs to the PP2C family.</text>
</comment>
<evidence type="ECO:0000313" key="7">
    <source>
        <dbReference type="EMBL" id="CRZ10963.1"/>
    </source>
</evidence>
<evidence type="ECO:0000256" key="5">
    <source>
        <dbReference type="RuleBase" id="RU003465"/>
    </source>
</evidence>
<proteinExistence type="inferred from homology"/>
<protein>
    <recommendedName>
        <fullName evidence="6">PPM-type phosphatase domain-containing protein</fullName>
    </recommendedName>
</protein>
<keyword evidence="2" id="KW-0479">Metal-binding</keyword>
<dbReference type="PROSITE" id="PS51746">
    <property type="entry name" value="PPM_2"/>
    <property type="match status" value="1"/>
</dbReference>
<evidence type="ECO:0000256" key="4">
    <source>
        <dbReference type="ARBA" id="ARBA00022912"/>
    </source>
</evidence>
<dbReference type="EMBL" id="HACM01010521">
    <property type="protein sequence ID" value="CRZ10963.1"/>
    <property type="molecule type" value="Transcribed_RNA"/>
</dbReference>
<evidence type="ECO:0000259" key="6">
    <source>
        <dbReference type="PROSITE" id="PS51746"/>
    </source>
</evidence>
<dbReference type="InterPro" id="IPR036457">
    <property type="entry name" value="PPM-type-like_dom_sf"/>
</dbReference>
<name>A0A0H5RA48_9EUKA</name>
<dbReference type="InterPro" id="IPR000222">
    <property type="entry name" value="PP2C_BS"/>
</dbReference>
<reference evidence="7" key="1">
    <citation type="submission" date="2015-04" db="EMBL/GenBank/DDBJ databases">
        <title>The genome sequence of the plant pathogenic Rhizarian Plasmodiophora brassicae reveals insights in its biotrophic life cycle and the origin of chitin synthesis.</title>
        <authorList>
            <person name="Schwelm A."/>
            <person name="Fogelqvist J."/>
            <person name="Knaust A."/>
            <person name="Julke S."/>
            <person name="Lilja T."/>
            <person name="Dhandapani V."/>
            <person name="Bonilla-Rosso G."/>
            <person name="Karlsson M."/>
            <person name="Shevchenko A."/>
            <person name="Choi S.R."/>
            <person name="Kim H.G."/>
            <person name="Park J.Y."/>
            <person name="Lim Y.P."/>
            <person name="Ludwig-Muller J."/>
            <person name="Dixelius C."/>
        </authorList>
    </citation>
    <scope>NUCLEOTIDE SEQUENCE</scope>
    <source>
        <tissue evidence="7">Potato root galls</tissue>
    </source>
</reference>
<dbReference type="InterPro" id="IPR001932">
    <property type="entry name" value="PPM-type_phosphatase-like_dom"/>
</dbReference>
<dbReference type="CDD" id="cd00143">
    <property type="entry name" value="PP2Cc"/>
    <property type="match status" value="1"/>
</dbReference>
<dbReference type="GO" id="GO:0004722">
    <property type="term" value="F:protein serine/threonine phosphatase activity"/>
    <property type="evidence" value="ECO:0007669"/>
    <property type="project" value="InterPro"/>
</dbReference>
<accession>A0A0H5RA48</accession>